<dbReference type="OrthoDB" id="3946700at2759"/>
<reference evidence="3" key="1">
    <citation type="journal article" date="2020" name="Stud. Mycol.">
        <title>101 Dothideomycetes genomes: a test case for predicting lifestyles and emergence of pathogens.</title>
        <authorList>
            <person name="Haridas S."/>
            <person name="Albert R."/>
            <person name="Binder M."/>
            <person name="Bloem J."/>
            <person name="Labutti K."/>
            <person name="Salamov A."/>
            <person name="Andreopoulos B."/>
            <person name="Baker S."/>
            <person name="Barry K."/>
            <person name="Bills G."/>
            <person name="Bluhm B."/>
            <person name="Cannon C."/>
            <person name="Castanera R."/>
            <person name="Culley D."/>
            <person name="Daum C."/>
            <person name="Ezra D."/>
            <person name="Gonzalez J."/>
            <person name="Henrissat B."/>
            <person name="Kuo A."/>
            <person name="Liang C."/>
            <person name="Lipzen A."/>
            <person name="Lutzoni F."/>
            <person name="Magnuson J."/>
            <person name="Mondo S."/>
            <person name="Nolan M."/>
            <person name="Ohm R."/>
            <person name="Pangilinan J."/>
            <person name="Park H.-J."/>
            <person name="Ramirez L."/>
            <person name="Alfaro M."/>
            <person name="Sun H."/>
            <person name="Tritt A."/>
            <person name="Yoshinaga Y."/>
            <person name="Zwiers L.-H."/>
            <person name="Turgeon B."/>
            <person name="Goodwin S."/>
            <person name="Spatafora J."/>
            <person name="Crous P."/>
            <person name="Grigoriev I."/>
        </authorList>
    </citation>
    <scope>NUCLEOTIDE SEQUENCE</scope>
    <source>
        <strain evidence="3">ATCC 74209</strain>
    </source>
</reference>
<sequence length="518" mass="58178">MGLPLWPLYDDEDTKAITKVDATTAAARSPIRRRVRGSPGIGSRRVRRSDDAHATITRTLQRSPRLSDTDFLVSGPTAEHYRIVDDAGHRHARLRFPPPPVPESRNFTRDEVRDRIYNMAHGPRTQASRDAVDAMRRRAAEHREHHRVADENHAWMTSIWGPLPPLSPRTSTNMSNVLRRNVRDLPALTPNFAPAGLSSTRESAEDDSQEERGPAPGPESRRLRYPRSSGRIFGQSPLSPDILIIEDSEENSGDDNAVGFPPLRRMGRRDIVDGPLPSSSLRESWSPTTTLDGLGDRERSFSPVDDHWETLLTTVAEDPVAPTADSSFTSAAASASFSNSHSTSRTGSASNSASSSRTHLTVPSRRNSRNGLLTRACESDDDSPSDTEVESQEPSNLRRASTWRRTLLLADEPPSRNPERYSRSVRDRSSDFSRSVRGLYSRRPESQLPSAEDDHIRHRADSTEQEMQALDRELQQARGVLERLSRRVENTDGLWAYIGLTQPLADRFERIEQQRRER</sequence>
<gene>
    <name evidence="3" type="ORF">GQ43DRAFT_435752</name>
</gene>
<feature type="compositionally biased region" description="Low complexity" evidence="2">
    <location>
        <begin position="335"/>
        <end position="359"/>
    </location>
</feature>
<comment type="caution">
    <text evidence="3">The sequence shown here is derived from an EMBL/GenBank/DDBJ whole genome shotgun (WGS) entry which is preliminary data.</text>
</comment>
<feature type="region of interest" description="Disordered" evidence="2">
    <location>
        <begin position="188"/>
        <end position="231"/>
    </location>
</feature>
<dbReference type="EMBL" id="ML994333">
    <property type="protein sequence ID" value="KAF2196741.1"/>
    <property type="molecule type" value="Genomic_DNA"/>
</dbReference>
<feature type="region of interest" description="Disordered" evidence="2">
    <location>
        <begin position="247"/>
        <end position="302"/>
    </location>
</feature>
<feature type="coiled-coil region" evidence="1">
    <location>
        <begin position="460"/>
        <end position="487"/>
    </location>
</feature>
<name>A0A9P4JC34_9PLEO</name>
<keyword evidence="1" id="KW-0175">Coiled coil</keyword>
<feature type="compositionally biased region" description="Polar residues" evidence="2">
    <location>
        <begin position="277"/>
        <end position="291"/>
    </location>
</feature>
<feature type="region of interest" description="Disordered" evidence="2">
    <location>
        <begin position="335"/>
        <end position="455"/>
    </location>
</feature>
<accession>A0A9P4JC34</accession>
<feature type="region of interest" description="Disordered" evidence="2">
    <location>
        <begin position="34"/>
        <end position="54"/>
    </location>
</feature>
<evidence type="ECO:0000313" key="4">
    <source>
        <dbReference type="Proteomes" id="UP000799536"/>
    </source>
</evidence>
<feature type="compositionally biased region" description="Acidic residues" evidence="2">
    <location>
        <begin position="379"/>
        <end position="391"/>
    </location>
</feature>
<proteinExistence type="predicted"/>
<protein>
    <submittedName>
        <fullName evidence="3">Uncharacterized protein</fullName>
    </submittedName>
</protein>
<evidence type="ECO:0000313" key="3">
    <source>
        <dbReference type="EMBL" id="KAF2196741.1"/>
    </source>
</evidence>
<evidence type="ECO:0000256" key="1">
    <source>
        <dbReference type="SAM" id="Coils"/>
    </source>
</evidence>
<keyword evidence="4" id="KW-1185">Reference proteome</keyword>
<dbReference type="Proteomes" id="UP000799536">
    <property type="component" value="Unassembled WGS sequence"/>
</dbReference>
<feature type="compositionally biased region" description="Basic and acidic residues" evidence="2">
    <location>
        <begin position="413"/>
        <end position="431"/>
    </location>
</feature>
<evidence type="ECO:0000256" key="2">
    <source>
        <dbReference type="SAM" id="MobiDB-lite"/>
    </source>
</evidence>
<dbReference type="AlphaFoldDB" id="A0A9P4JC34"/>
<organism evidence="3 4">
    <name type="scientific">Delitschia confertaspora ATCC 74209</name>
    <dbReference type="NCBI Taxonomy" id="1513339"/>
    <lineage>
        <taxon>Eukaryota</taxon>
        <taxon>Fungi</taxon>
        <taxon>Dikarya</taxon>
        <taxon>Ascomycota</taxon>
        <taxon>Pezizomycotina</taxon>
        <taxon>Dothideomycetes</taxon>
        <taxon>Pleosporomycetidae</taxon>
        <taxon>Pleosporales</taxon>
        <taxon>Delitschiaceae</taxon>
        <taxon>Delitschia</taxon>
    </lineage>
</organism>